<evidence type="ECO:0000313" key="1">
    <source>
        <dbReference type="EMBL" id="SEO60123.1"/>
    </source>
</evidence>
<organism evidence="1 2">
    <name type="scientific">Trujillonella endophytica</name>
    <dbReference type="NCBI Taxonomy" id="673521"/>
    <lineage>
        <taxon>Bacteria</taxon>
        <taxon>Bacillati</taxon>
        <taxon>Actinomycetota</taxon>
        <taxon>Actinomycetes</taxon>
        <taxon>Geodermatophilales</taxon>
        <taxon>Geodermatophilaceae</taxon>
        <taxon>Trujillonella</taxon>
    </lineage>
</organism>
<accession>A0A1H8R2K2</accession>
<protein>
    <submittedName>
        <fullName evidence="1">Uncharacterized conserved protein, DUF1697 family</fullName>
    </submittedName>
</protein>
<dbReference type="EMBL" id="FOEE01000002">
    <property type="protein sequence ID" value="SEO60123.1"/>
    <property type="molecule type" value="Genomic_DNA"/>
</dbReference>
<dbReference type="STRING" id="673521.SAMN05660991_00934"/>
<dbReference type="Gene3D" id="3.30.70.1280">
    <property type="entry name" value="SP0830-like domains"/>
    <property type="match status" value="1"/>
</dbReference>
<dbReference type="Pfam" id="PF08002">
    <property type="entry name" value="DUF1697"/>
    <property type="match status" value="1"/>
</dbReference>
<dbReference type="PANTHER" id="PTHR36439:SF1">
    <property type="entry name" value="DUF1697 DOMAIN-CONTAINING PROTEIN"/>
    <property type="match status" value="1"/>
</dbReference>
<dbReference type="RefSeq" id="WP_091940616.1">
    <property type="nucleotide sequence ID" value="NZ_FOEE01000002.1"/>
</dbReference>
<gene>
    <name evidence="1" type="ORF">SAMN05660991_00934</name>
</gene>
<dbReference type="AlphaFoldDB" id="A0A1H8R2K2"/>
<name>A0A1H8R2K2_9ACTN</name>
<dbReference type="Proteomes" id="UP000198960">
    <property type="component" value="Unassembled WGS sequence"/>
</dbReference>
<dbReference type="PANTHER" id="PTHR36439">
    <property type="entry name" value="BLL4334 PROTEIN"/>
    <property type="match status" value="1"/>
</dbReference>
<keyword evidence="2" id="KW-1185">Reference proteome</keyword>
<reference evidence="2" key="1">
    <citation type="submission" date="2016-10" db="EMBL/GenBank/DDBJ databases">
        <authorList>
            <person name="Varghese N."/>
            <person name="Submissions S."/>
        </authorList>
    </citation>
    <scope>NUCLEOTIDE SEQUENCE [LARGE SCALE GENOMIC DNA]</scope>
    <source>
        <strain evidence="2">DSM 45413</strain>
    </source>
</reference>
<dbReference type="SUPFAM" id="SSF160379">
    <property type="entry name" value="SP0830-like"/>
    <property type="match status" value="1"/>
</dbReference>
<sequence length="178" mass="19271">MTRYAVLLRGINVGRGKRVGMADLRGLLEEAGFSDVATLLQSGNVALTSEDSATAIARTVERAITRRLELDVAVVVRTREEIREVIERDPLGDVAGDGSRYVVAFMASAPGKELPELLDSVDAGEDRYVVSGRELFVWCPQGQMKSPLMTALGKADGGPVTTVRNWNTVQKLGALLER</sequence>
<dbReference type="PIRSF" id="PIRSF008502">
    <property type="entry name" value="UCP008502"/>
    <property type="match status" value="1"/>
</dbReference>
<dbReference type="OrthoDB" id="9806494at2"/>
<proteinExistence type="predicted"/>
<dbReference type="InterPro" id="IPR012545">
    <property type="entry name" value="DUF1697"/>
</dbReference>
<evidence type="ECO:0000313" key="2">
    <source>
        <dbReference type="Proteomes" id="UP000198960"/>
    </source>
</evidence>